<dbReference type="InterPro" id="IPR028994">
    <property type="entry name" value="Integrin_alpha_N"/>
</dbReference>
<comment type="caution">
    <text evidence="1">The sequence shown here is derived from an EMBL/GenBank/DDBJ whole genome shotgun (WGS) entry which is preliminary data.</text>
</comment>
<dbReference type="EMBL" id="JAPDNS010000001">
    <property type="protein sequence ID" value="MCW3484626.1"/>
    <property type="molecule type" value="Genomic_DNA"/>
</dbReference>
<evidence type="ECO:0000313" key="1">
    <source>
        <dbReference type="EMBL" id="MCW3484626.1"/>
    </source>
</evidence>
<dbReference type="PROSITE" id="PS51257">
    <property type="entry name" value="PROKAR_LIPOPROTEIN"/>
    <property type="match status" value="1"/>
</dbReference>
<name>A0ABT3IL35_9BACT</name>
<gene>
    <name evidence="1" type="ORF">OL497_12015</name>
</gene>
<dbReference type="Pfam" id="PF12388">
    <property type="entry name" value="Peptidase_M57"/>
    <property type="match status" value="1"/>
</dbReference>
<keyword evidence="1" id="KW-0378">Hydrolase</keyword>
<accession>A0ABT3IL35</accession>
<evidence type="ECO:0000313" key="2">
    <source>
        <dbReference type="Proteomes" id="UP001207742"/>
    </source>
</evidence>
<protein>
    <submittedName>
        <fullName evidence="1">Zinc-dependent metalloprotease</fullName>
    </submittedName>
</protein>
<organism evidence="1 2">
    <name type="scientific">Chitinophaga nivalis</name>
    <dbReference type="NCBI Taxonomy" id="2991709"/>
    <lineage>
        <taxon>Bacteria</taxon>
        <taxon>Pseudomonadati</taxon>
        <taxon>Bacteroidota</taxon>
        <taxon>Chitinophagia</taxon>
        <taxon>Chitinophagales</taxon>
        <taxon>Chitinophagaceae</taxon>
        <taxon>Chitinophaga</taxon>
    </lineage>
</organism>
<dbReference type="GO" id="GO:0008237">
    <property type="term" value="F:metallopeptidase activity"/>
    <property type="evidence" value="ECO:0007669"/>
    <property type="project" value="UniProtKB-KW"/>
</dbReference>
<proteinExistence type="predicted"/>
<keyword evidence="2" id="KW-1185">Reference proteome</keyword>
<dbReference type="RefSeq" id="WP_264730399.1">
    <property type="nucleotide sequence ID" value="NZ_JAPDNR010000001.1"/>
</dbReference>
<dbReference type="InterPro" id="IPR024653">
    <property type="entry name" value="Peptidase_M10/M27/M57"/>
</dbReference>
<keyword evidence="1" id="KW-0645">Protease</keyword>
<sequence>MKFQLKHLFPCLCCCSLLLLSCKKENTPAATSHSTDLLQQIKAAGFSTNGIIKTAEGYIVEGDILLTEKDLQTKPVSPNLLIAKTEQYRTNNLIAISGSREITISVSGLPAAYITAADAAIARYNALQLRLTFRRVASGSNVDIQNASLPAGVLGVSAGFPDAQGNPPSPIKLNAGYIGSSPSIGFLTTLIAHEIGHTIGFRHTDYFNRNYSCGFSNPSNEGDAGVGAINIPGTPTAEDPNSWMLACTSTQTDRPFNANDQIALKSLYGPLPIVGIGGYDVLSDADLSFAFDYNSTGKEDHLVLYRAGSGVLFVVKNTNGNFTPAFQTFQGLAGYNLLSPLDRVIPFDYNSSGKKDHLVIYRPGSGVLFILKNTNGNFTQVFQTFQGLGDYNLLSQNDKVFAFDYNSTGKADHLAIYRPGSQVLFILKNTNGNFTQVFQTFQGLGGYDLLSSKDLAFPFDYNSNGKEDHLVIYRPGEGVLYVLRNTNGNFSPVFQTHQGLGGYNLLSDKDRIETFDFTGNGKKDHLAIYRPGDGIIYFISNTNGSFSNVWSSHQGIGGYNLASPKDKVFAFDYTSSGKSDHLALYRPGDGVFYILSNSNGAFNRIY</sequence>
<keyword evidence="1" id="KW-0482">Metalloprotease</keyword>
<dbReference type="Gene3D" id="3.40.390.10">
    <property type="entry name" value="Collagenase (Catalytic Domain)"/>
    <property type="match status" value="1"/>
</dbReference>
<dbReference type="Proteomes" id="UP001207742">
    <property type="component" value="Unassembled WGS sequence"/>
</dbReference>
<reference evidence="1 2" key="1">
    <citation type="submission" date="2022-10" db="EMBL/GenBank/DDBJ databases">
        <title>Chitinophaga nivalis PC15 sp. nov., isolated from Pyeongchang county, South Korea.</title>
        <authorList>
            <person name="Trinh H.N."/>
        </authorList>
    </citation>
    <scope>NUCLEOTIDE SEQUENCE [LARGE SCALE GENOMIC DNA]</scope>
    <source>
        <strain evidence="1 2">PC14</strain>
    </source>
</reference>
<dbReference type="SUPFAM" id="SSF55486">
    <property type="entry name" value="Metalloproteases ('zincins'), catalytic domain"/>
    <property type="match status" value="1"/>
</dbReference>
<dbReference type="SUPFAM" id="SSF69318">
    <property type="entry name" value="Integrin alpha N-terminal domain"/>
    <property type="match status" value="1"/>
</dbReference>
<dbReference type="InterPro" id="IPR024079">
    <property type="entry name" value="MetalloPept_cat_dom_sf"/>
</dbReference>